<dbReference type="NCBIfam" id="NF004281">
    <property type="entry name" value="PRK05690.1"/>
    <property type="match status" value="1"/>
</dbReference>
<evidence type="ECO:0000313" key="3">
    <source>
        <dbReference type="EMBL" id="MFC6705573.1"/>
    </source>
</evidence>
<dbReference type="PANTHER" id="PTHR10953:SF102">
    <property type="entry name" value="ADENYLYLTRANSFERASE AND SULFURTRANSFERASE MOCS3"/>
    <property type="match status" value="1"/>
</dbReference>
<feature type="region of interest" description="Disordered" evidence="1">
    <location>
        <begin position="1"/>
        <end position="21"/>
    </location>
</feature>
<organism evidence="3 4">
    <name type="scientific">Flexivirga alba</name>
    <dbReference type="NCBI Taxonomy" id="702742"/>
    <lineage>
        <taxon>Bacteria</taxon>
        <taxon>Bacillati</taxon>
        <taxon>Actinomycetota</taxon>
        <taxon>Actinomycetes</taxon>
        <taxon>Micrococcales</taxon>
        <taxon>Dermacoccaceae</taxon>
        <taxon>Flexivirga</taxon>
    </lineage>
</organism>
<dbReference type="CDD" id="cd00757">
    <property type="entry name" value="ThiF_MoeB_HesA_family"/>
    <property type="match status" value="1"/>
</dbReference>
<dbReference type="SUPFAM" id="SSF69572">
    <property type="entry name" value="Activating enzymes of the ubiquitin-like proteins"/>
    <property type="match status" value="1"/>
</dbReference>
<dbReference type="CDD" id="cd00158">
    <property type="entry name" value="RHOD"/>
    <property type="match status" value="1"/>
</dbReference>
<dbReference type="Pfam" id="PF00581">
    <property type="entry name" value="Rhodanese"/>
    <property type="match status" value="1"/>
</dbReference>
<evidence type="ECO:0000259" key="2">
    <source>
        <dbReference type="PROSITE" id="PS50206"/>
    </source>
</evidence>
<feature type="compositionally biased region" description="Polar residues" evidence="1">
    <location>
        <begin position="8"/>
        <end position="19"/>
    </location>
</feature>
<dbReference type="InterPro" id="IPR036873">
    <property type="entry name" value="Rhodanese-like_dom_sf"/>
</dbReference>
<dbReference type="SMART" id="SM00450">
    <property type="entry name" value="RHOD"/>
    <property type="match status" value="1"/>
</dbReference>
<proteinExistence type="predicted"/>
<dbReference type="InterPro" id="IPR035985">
    <property type="entry name" value="Ubiquitin-activating_enz"/>
</dbReference>
<dbReference type="InterPro" id="IPR000594">
    <property type="entry name" value="ThiF_NAD_FAD-bd"/>
</dbReference>
<dbReference type="Pfam" id="PF00899">
    <property type="entry name" value="ThiF"/>
    <property type="match status" value="1"/>
</dbReference>
<dbReference type="PROSITE" id="PS50206">
    <property type="entry name" value="RHODANESE_3"/>
    <property type="match status" value="1"/>
</dbReference>
<feature type="domain" description="Rhodanese" evidence="2">
    <location>
        <begin position="294"/>
        <end position="386"/>
    </location>
</feature>
<reference evidence="4" key="1">
    <citation type="journal article" date="2019" name="Int. J. Syst. Evol. Microbiol.">
        <title>The Global Catalogue of Microorganisms (GCM) 10K type strain sequencing project: providing services to taxonomists for standard genome sequencing and annotation.</title>
        <authorList>
            <consortium name="The Broad Institute Genomics Platform"/>
            <consortium name="The Broad Institute Genome Sequencing Center for Infectious Disease"/>
            <person name="Wu L."/>
            <person name="Ma J."/>
        </authorList>
    </citation>
    <scope>NUCLEOTIDE SEQUENCE [LARGE SCALE GENOMIC DNA]</scope>
    <source>
        <strain evidence="4">CCUG 58127</strain>
    </source>
</reference>
<dbReference type="Proteomes" id="UP001596298">
    <property type="component" value="Unassembled WGS sequence"/>
</dbReference>
<evidence type="ECO:0000256" key="1">
    <source>
        <dbReference type="SAM" id="MobiDB-lite"/>
    </source>
</evidence>
<dbReference type="RefSeq" id="WP_382400828.1">
    <property type="nucleotide sequence ID" value="NZ_JBHSWH010000001.1"/>
</dbReference>
<gene>
    <name evidence="3" type="primary">moeB</name>
    <name evidence="3" type="ORF">ACFQDH_09910</name>
</gene>
<dbReference type="InterPro" id="IPR001763">
    <property type="entry name" value="Rhodanese-like_dom"/>
</dbReference>
<keyword evidence="4" id="KW-1185">Reference proteome</keyword>
<dbReference type="GO" id="GO:0016779">
    <property type="term" value="F:nucleotidyltransferase activity"/>
    <property type="evidence" value="ECO:0007669"/>
    <property type="project" value="UniProtKB-KW"/>
</dbReference>
<keyword evidence="3" id="KW-0548">Nucleotidyltransferase</keyword>
<evidence type="ECO:0000313" key="4">
    <source>
        <dbReference type="Proteomes" id="UP001596298"/>
    </source>
</evidence>
<comment type="caution">
    <text evidence="3">The sequence shown here is derived from an EMBL/GenBank/DDBJ whole genome shotgun (WGS) entry which is preliminary data.</text>
</comment>
<dbReference type="Gene3D" id="3.40.250.10">
    <property type="entry name" value="Rhodanese-like domain"/>
    <property type="match status" value="1"/>
</dbReference>
<sequence length="388" mass="40654">MTCPQRLRGSTPSDSNQAERYSRHTLLPEVGVAGQRKLAAARVLVVGAGGLAAPVVSYLAGAGIGRLTVIDDDIVELSNLHRQVIHRTADVGVAKVDSAVRAATELNPDIEVVGVEQRLTADNALTLFADHDVIVDATDNFATRYLVNDACVLLGLPLVWSSINRFDGQVTVWGYGEAPCYRCIFPTAPPPGTVPSCAEAGVVGSLPGVMGSIQATETVKLVLGIGEPLAGRIQVHDALAGTWATVPVARDPECAVCGDHPSITVLRDEDVSCGISQEPVTTIGVRELADLIAAGRVPVLVDVRTPAERDIVSLPGGGIHVEVEGLRDGTSLDAVADLDEDAVFYCRSGARSAEAVRLVAAATGVRARSLDGGVLAWIDQIDPSLPRY</sequence>
<accession>A0ABW2AFA2</accession>
<dbReference type="PANTHER" id="PTHR10953">
    <property type="entry name" value="UBIQUITIN-ACTIVATING ENZYME E1"/>
    <property type="match status" value="1"/>
</dbReference>
<name>A0ABW2AFA2_9MICO</name>
<dbReference type="InterPro" id="IPR045886">
    <property type="entry name" value="ThiF/MoeB/HesA"/>
</dbReference>
<protein>
    <submittedName>
        <fullName evidence="3">Molybdopterin-synthase adenylyltransferase MoeB</fullName>
    </submittedName>
</protein>
<dbReference type="EMBL" id="JBHSWH010000001">
    <property type="protein sequence ID" value="MFC6705573.1"/>
    <property type="molecule type" value="Genomic_DNA"/>
</dbReference>
<keyword evidence="3" id="KW-0808">Transferase</keyword>
<dbReference type="Gene3D" id="3.40.50.720">
    <property type="entry name" value="NAD(P)-binding Rossmann-like Domain"/>
    <property type="match status" value="1"/>
</dbReference>